<protein>
    <submittedName>
        <fullName evidence="1">Uncharacterized protein</fullName>
    </submittedName>
</protein>
<comment type="caution">
    <text evidence="1">The sequence shown here is derived from an EMBL/GenBank/DDBJ whole genome shotgun (WGS) entry which is preliminary data.</text>
</comment>
<sequence length="104" mass="11572">MAEWIDRILYPHPDVDQVYADRPLVPNKVCPQCASTEVARYQIANHLGPRITLTCQECLHVIAVERPSTADSWPPFRAVAYDWPASPAERASRTQLDSGDTPAG</sequence>
<reference evidence="1" key="2">
    <citation type="submission" date="2020-09" db="EMBL/GenBank/DDBJ databases">
        <authorList>
            <person name="Sun Q."/>
            <person name="Ohkuma M."/>
        </authorList>
    </citation>
    <scope>NUCLEOTIDE SEQUENCE</scope>
    <source>
        <strain evidence="1">JCM 3086</strain>
    </source>
</reference>
<name>A0A917P3Z0_9ACTN</name>
<evidence type="ECO:0000313" key="1">
    <source>
        <dbReference type="EMBL" id="GGJ60477.1"/>
    </source>
</evidence>
<dbReference type="AlphaFoldDB" id="A0A917P3Z0"/>
<reference evidence="1" key="1">
    <citation type="journal article" date="2014" name="Int. J. Syst. Evol. Microbiol.">
        <title>Complete genome sequence of Corynebacterium casei LMG S-19264T (=DSM 44701T), isolated from a smear-ripened cheese.</title>
        <authorList>
            <consortium name="US DOE Joint Genome Institute (JGI-PGF)"/>
            <person name="Walter F."/>
            <person name="Albersmeier A."/>
            <person name="Kalinowski J."/>
            <person name="Ruckert C."/>
        </authorList>
    </citation>
    <scope>NUCLEOTIDE SEQUENCE</scope>
    <source>
        <strain evidence="1">JCM 3086</strain>
    </source>
</reference>
<proteinExistence type="predicted"/>
<dbReference type="Proteomes" id="UP000657574">
    <property type="component" value="Unassembled WGS sequence"/>
</dbReference>
<evidence type="ECO:0000313" key="2">
    <source>
        <dbReference type="Proteomes" id="UP000657574"/>
    </source>
</evidence>
<keyword evidence="2" id="KW-1185">Reference proteome</keyword>
<accession>A0A917P3Z0</accession>
<dbReference type="EMBL" id="BMQA01000064">
    <property type="protein sequence ID" value="GGJ60477.1"/>
    <property type="molecule type" value="Genomic_DNA"/>
</dbReference>
<organism evidence="1 2">
    <name type="scientific">Streptomyces brasiliensis</name>
    <dbReference type="NCBI Taxonomy" id="1954"/>
    <lineage>
        <taxon>Bacteria</taxon>
        <taxon>Bacillati</taxon>
        <taxon>Actinomycetota</taxon>
        <taxon>Actinomycetes</taxon>
        <taxon>Kitasatosporales</taxon>
        <taxon>Streptomycetaceae</taxon>
        <taxon>Streptomyces</taxon>
    </lineage>
</organism>
<gene>
    <name evidence="1" type="ORF">GCM10010121_083860</name>
</gene>